<reference evidence="3" key="2">
    <citation type="submission" date="2025-09" db="UniProtKB">
        <authorList>
            <consortium name="Ensembl"/>
        </authorList>
    </citation>
    <scope>IDENTIFICATION</scope>
</reference>
<protein>
    <recommendedName>
        <fullName evidence="2">BPTI/Kunitz inhibitor domain-containing protein</fullName>
    </recommendedName>
</protein>
<dbReference type="CDD" id="cd22624">
    <property type="entry name" value="Kunitz_HAI1_2-like"/>
    <property type="match status" value="1"/>
</dbReference>
<feature type="domain" description="BPTI/Kunitz inhibitor" evidence="2">
    <location>
        <begin position="10"/>
        <end position="60"/>
    </location>
</feature>
<dbReference type="PANTHER" id="PTHR46750">
    <property type="entry name" value="KUNITZ-TYPE PROTEASE INHIBITOR 1"/>
    <property type="match status" value="1"/>
</dbReference>
<name>A0A3Q1G8C7_9TELE</name>
<dbReference type="GO" id="GO:0030198">
    <property type="term" value="P:extracellular matrix organization"/>
    <property type="evidence" value="ECO:0007669"/>
    <property type="project" value="TreeGrafter"/>
</dbReference>
<keyword evidence="1" id="KW-1015">Disulfide bond</keyword>
<accession>A0A3Q1G8C7</accession>
<dbReference type="InterPro" id="IPR020901">
    <property type="entry name" value="Prtase_inh_Kunz-CS"/>
</dbReference>
<dbReference type="AlphaFoldDB" id="A0A3Q1G8C7"/>
<dbReference type="GO" id="GO:0060429">
    <property type="term" value="P:epithelium development"/>
    <property type="evidence" value="ECO:0007669"/>
    <property type="project" value="TreeGrafter"/>
</dbReference>
<dbReference type="Proteomes" id="UP000257200">
    <property type="component" value="Unplaced"/>
</dbReference>
<dbReference type="GO" id="GO:0004867">
    <property type="term" value="F:serine-type endopeptidase inhibitor activity"/>
    <property type="evidence" value="ECO:0007669"/>
    <property type="project" value="InterPro"/>
</dbReference>
<dbReference type="GO" id="GO:0008544">
    <property type="term" value="P:epidermis development"/>
    <property type="evidence" value="ECO:0007669"/>
    <property type="project" value="TreeGrafter"/>
</dbReference>
<organism evidence="3 4">
    <name type="scientific">Acanthochromis polyacanthus</name>
    <name type="common">spiny chromis</name>
    <dbReference type="NCBI Taxonomy" id="80966"/>
    <lineage>
        <taxon>Eukaryota</taxon>
        <taxon>Metazoa</taxon>
        <taxon>Chordata</taxon>
        <taxon>Craniata</taxon>
        <taxon>Vertebrata</taxon>
        <taxon>Euteleostomi</taxon>
        <taxon>Actinopterygii</taxon>
        <taxon>Neopterygii</taxon>
        <taxon>Teleostei</taxon>
        <taxon>Neoteleostei</taxon>
        <taxon>Acanthomorphata</taxon>
        <taxon>Ovalentaria</taxon>
        <taxon>Pomacentridae</taxon>
        <taxon>Acanthochromis</taxon>
    </lineage>
</organism>
<evidence type="ECO:0000313" key="4">
    <source>
        <dbReference type="Proteomes" id="UP000257200"/>
    </source>
</evidence>
<dbReference type="PROSITE" id="PS50279">
    <property type="entry name" value="BPTI_KUNITZ_2"/>
    <property type="match status" value="1"/>
</dbReference>
<dbReference type="STRING" id="80966.ENSAPOP00000025244"/>
<dbReference type="FunFam" id="4.10.410.10:FF:000017">
    <property type="entry name" value="papilin isoform X2"/>
    <property type="match status" value="1"/>
</dbReference>
<evidence type="ECO:0000256" key="1">
    <source>
        <dbReference type="ARBA" id="ARBA00023157"/>
    </source>
</evidence>
<evidence type="ECO:0000313" key="3">
    <source>
        <dbReference type="Ensembl" id="ENSAPOP00000025244.1"/>
    </source>
</evidence>
<sequence length="82" mass="9370">CRPDQLISQCTEPPRTGPCRASHTRWYYNPLYKTCYTFTYGGCDGNGNNFEESQKCSETCEGVTGIQYTHQILYNMIPCSIK</sequence>
<dbReference type="InterPro" id="IPR002223">
    <property type="entry name" value="Kunitz_BPTI"/>
</dbReference>
<evidence type="ECO:0000259" key="2">
    <source>
        <dbReference type="PROSITE" id="PS50279"/>
    </source>
</evidence>
<keyword evidence="4" id="KW-1185">Reference proteome</keyword>
<dbReference type="Ensembl" id="ENSAPOT00000006725.1">
    <property type="protein sequence ID" value="ENSAPOP00000025244.1"/>
    <property type="gene ID" value="ENSAPOG00000008240.1"/>
</dbReference>
<dbReference type="SMART" id="SM00131">
    <property type="entry name" value="KU"/>
    <property type="match status" value="1"/>
</dbReference>
<dbReference type="SUPFAM" id="SSF57362">
    <property type="entry name" value="BPTI-like"/>
    <property type="match status" value="1"/>
</dbReference>
<dbReference type="PRINTS" id="PR00759">
    <property type="entry name" value="BASICPTASE"/>
</dbReference>
<dbReference type="GeneTree" id="ENSGT01030000236465"/>
<dbReference type="InParanoid" id="A0A3Q1G8C7"/>
<reference evidence="3" key="1">
    <citation type="submission" date="2025-08" db="UniProtKB">
        <authorList>
            <consortium name="Ensembl"/>
        </authorList>
    </citation>
    <scope>IDENTIFICATION</scope>
</reference>
<dbReference type="PANTHER" id="PTHR46750:SF1">
    <property type="entry name" value="KUNITZ-TYPE PROTEASE INHIBITOR 1"/>
    <property type="match status" value="1"/>
</dbReference>
<dbReference type="GO" id="GO:0005886">
    <property type="term" value="C:plasma membrane"/>
    <property type="evidence" value="ECO:0007669"/>
    <property type="project" value="TreeGrafter"/>
</dbReference>
<dbReference type="InterPro" id="IPR036880">
    <property type="entry name" value="Kunitz_BPTI_sf"/>
</dbReference>
<dbReference type="Pfam" id="PF00014">
    <property type="entry name" value="Kunitz_BPTI"/>
    <property type="match status" value="1"/>
</dbReference>
<dbReference type="PROSITE" id="PS00280">
    <property type="entry name" value="BPTI_KUNITZ_1"/>
    <property type="match status" value="1"/>
</dbReference>
<dbReference type="Gene3D" id="4.10.410.10">
    <property type="entry name" value="Pancreatic trypsin inhibitor Kunitz domain"/>
    <property type="match status" value="1"/>
</dbReference>
<proteinExistence type="predicted"/>